<dbReference type="EMBL" id="JNAM01000010">
    <property type="protein sequence ID" value="KGF97622.1"/>
    <property type="molecule type" value="Genomic_DNA"/>
</dbReference>
<accession>A0A0A2A6W3</accession>
<organism evidence="1 2">
    <name type="scientific">Prochlorococcus marinus str. MIT 9302</name>
    <dbReference type="NCBI Taxonomy" id="74545"/>
    <lineage>
        <taxon>Bacteria</taxon>
        <taxon>Bacillati</taxon>
        <taxon>Cyanobacteriota</taxon>
        <taxon>Cyanophyceae</taxon>
        <taxon>Synechococcales</taxon>
        <taxon>Prochlorococcaceae</taxon>
        <taxon>Prochlorococcus</taxon>
    </lineage>
</organism>
<sequence>MTYFAEPNYIEYDLWFDSNINAVDLINYSDENEFCNFTHKKFHKISSLNLVIGSSKYKQMMIFPFYNFIAKLVHSFIVLSL</sequence>
<dbReference type="OrthoDB" id="541348at2"/>
<evidence type="ECO:0000313" key="1">
    <source>
        <dbReference type="EMBL" id="KGF97622.1"/>
    </source>
</evidence>
<protein>
    <submittedName>
        <fullName evidence="1">Uncharacterized protein</fullName>
    </submittedName>
</protein>
<reference evidence="2" key="1">
    <citation type="journal article" date="2014" name="Sci. Data">
        <title>Genomes of diverse isolates of the marine cyanobacterium Prochlorococcus.</title>
        <authorList>
            <person name="Biller S."/>
            <person name="Berube P."/>
            <person name="Thompson J."/>
            <person name="Kelly L."/>
            <person name="Roggensack S."/>
            <person name="Awad L."/>
            <person name="Roache-Johnson K."/>
            <person name="Ding H."/>
            <person name="Giovannoni S.J."/>
            <person name="Moore L.R."/>
            <person name="Chisholm S.W."/>
        </authorList>
    </citation>
    <scope>NUCLEOTIDE SEQUENCE [LARGE SCALE GENOMIC DNA]</scope>
    <source>
        <strain evidence="2">MIT 9302</strain>
    </source>
</reference>
<name>A0A0A2A6W3_PROMR</name>
<dbReference type="AlphaFoldDB" id="A0A0A2A6W3"/>
<gene>
    <name evidence="1" type="ORF">EU96_1336</name>
</gene>
<dbReference type="Proteomes" id="UP000030445">
    <property type="component" value="Unassembled WGS sequence"/>
</dbReference>
<comment type="caution">
    <text evidence="1">The sequence shown here is derived from an EMBL/GenBank/DDBJ whole genome shotgun (WGS) entry which is preliminary data.</text>
</comment>
<evidence type="ECO:0000313" key="2">
    <source>
        <dbReference type="Proteomes" id="UP000030445"/>
    </source>
</evidence>
<proteinExistence type="predicted"/>
<dbReference type="RefSeq" id="WP_032526969.1">
    <property type="nucleotide sequence ID" value="NZ_CP138951.1"/>
</dbReference>